<accession>A0A4U0FGG6</accession>
<name>A0A4U0FGG6_9BACL</name>
<reference evidence="10 11" key="1">
    <citation type="submission" date="2019-04" db="EMBL/GenBank/DDBJ databases">
        <title>Cohnella sp. nov., isolated from soil.</title>
        <authorList>
            <person name="Kim W."/>
        </authorList>
    </citation>
    <scope>NUCLEOTIDE SEQUENCE [LARGE SCALE GENOMIC DNA]</scope>
    <source>
        <strain evidence="10 11">CAU 1483</strain>
    </source>
</reference>
<keyword evidence="5" id="KW-0547">Nucleotide-binding</keyword>
<dbReference type="Gene3D" id="3.30.565.10">
    <property type="entry name" value="Histidine kinase-like ATPase, C-terminal domain"/>
    <property type="match status" value="1"/>
</dbReference>
<keyword evidence="7" id="KW-0067">ATP-binding</keyword>
<keyword evidence="4" id="KW-0808">Transferase</keyword>
<evidence type="ECO:0000259" key="9">
    <source>
        <dbReference type="PROSITE" id="PS50109"/>
    </source>
</evidence>
<dbReference type="InterPro" id="IPR005467">
    <property type="entry name" value="His_kinase_dom"/>
</dbReference>
<dbReference type="PANTHER" id="PTHR41523:SF8">
    <property type="entry name" value="ETHYLENE RESPONSE SENSOR PROTEIN"/>
    <property type="match status" value="1"/>
</dbReference>
<keyword evidence="11" id="KW-1185">Reference proteome</keyword>
<sequence length="482" mass="53451">MVSIKELCLTQTTLTAEHAAIIEDFAKHLQLIADVSQSDVFIDCPLTDKGSALVVAQSFPSTAPSLYQTSVVGQLAYSNNEPAVLFSLVSGQPVIGSRGISQEQIAMQQHVVPIRAEDGQVIGVLIMEQDISEKVEQERNVERLLLTTERLSETLLTVAMSEGSMQSLMHEGIILFDEQEKVTYTNPRAREILHDIGHTEEAEGRTLNELFYRELEKERLLNPTGVIQKELKFGHIAFVVKAVSIYREQKAVGGLMLLRDISELVAKEKQLTIKSAVIKEIHHRVKNNLQTVSSLLRLQMRRTKLPEVEKVYRDSINRINSIAVIHEMLAYEGLDSIVFNDVVERIAKNVISSMAKPDQTIRASIFGDELSLPSDTATTLALVVNELIQNCVMHAFAERDQGEIDISIANKSQIVSLRVSDNGIGLDAAGRQERKGHLGLKISEMLVQENLSGVLTIASDDRGTSVQITFPLSRALPEEDKL</sequence>
<comment type="catalytic activity">
    <reaction evidence="1">
        <text>ATP + protein L-histidine = ADP + protein N-phospho-L-histidine.</text>
        <dbReference type="EC" id="2.7.13.3"/>
    </reaction>
</comment>
<evidence type="ECO:0000256" key="1">
    <source>
        <dbReference type="ARBA" id="ARBA00000085"/>
    </source>
</evidence>
<dbReference type="EC" id="2.7.13.3" evidence="2"/>
<protein>
    <recommendedName>
        <fullName evidence="2">histidine kinase</fullName>
        <ecNumber evidence="2">2.7.13.3</ecNumber>
    </recommendedName>
</protein>
<organism evidence="10 11">
    <name type="scientific">Cohnella pontilimi</name>
    <dbReference type="NCBI Taxonomy" id="2564100"/>
    <lineage>
        <taxon>Bacteria</taxon>
        <taxon>Bacillati</taxon>
        <taxon>Bacillota</taxon>
        <taxon>Bacilli</taxon>
        <taxon>Bacillales</taxon>
        <taxon>Paenibacillaceae</taxon>
        <taxon>Cohnella</taxon>
    </lineage>
</organism>
<gene>
    <name evidence="10" type="ORF">E5161_00735</name>
</gene>
<dbReference type="InterPro" id="IPR003594">
    <property type="entry name" value="HATPase_dom"/>
</dbReference>
<proteinExistence type="predicted"/>
<evidence type="ECO:0000256" key="5">
    <source>
        <dbReference type="ARBA" id="ARBA00022741"/>
    </source>
</evidence>
<dbReference type="Pfam" id="PF07568">
    <property type="entry name" value="HisKA_2"/>
    <property type="match status" value="1"/>
</dbReference>
<dbReference type="Proteomes" id="UP000309673">
    <property type="component" value="Unassembled WGS sequence"/>
</dbReference>
<dbReference type="GO" id="GO:0004673">
    <property type="term" value="F:protein histidine kinase activity"/>
    <property type="evidence" value="ECO:0007669"/>
    <property type="project" value="UniProtKB-EC"/>
</dbReference>
<evidence type="ECO:0000256" key="8">
    <source>
        <dbReference type="ARBA" id="ARBA00023012"/>
    </source>
</evidence>
<dbReference type="SUPFAM" id="SSF55874">
    <property type="entry name" value="ATPase domain of HSP90 chaperone/DNA topoisomerase II/histidine kinase"/>
    <property type="match status" value="1"/>
</dbReference>
<evidence type="ECO:0000256" key="3">
    <source>
        <dbReference type="ARBA" id="ARBA00022553"/>
    </source>
</evidence>
<evidence type="ECO:0000256" key="7">
    <source>
        <dbReference type="ARBA" id="ARBA00022840"/>
    </source>
</evidence>
<dbReference type="GO" id="GO:0005524">
    <property type="term" value="F:ATP binding"/>
    <property type="evidence" value="ECO:0007669"/>
    <property type="project" value="UniProtKB-KW"/>
</dbReference>
<dbReference type="InterPro" id="IPR036890">
    <property type="entry name" value="HATPase_C_sf"/>
</dbReference>
<dbReference type="Gene3D" id="3.30.450.280">
    <property type="entry name" value="GAF domain"/>
    <property type="match status" value="1"/>
</dbReference>
<dbReference type="InterPro" id="IPR038424">
    <property type="entry name" value="H_kinase_PdtaS_GAF_sf"/>
</dbReference>
<dbReference type="Gene3D" id="3.30.450.20">
    <property type="entry name" value="PAS domain"/>
    <property type="match status" value="1"/>
</dbReference>
<dbReference type="RefSeq" id="WP_136775680.1">
    <property type="nucleotide sequence ID" value="NZ_SUPK01000001.1"/>
</dbReference>
<dbReference type="Pfam" id="PF12282">
    <property type="entry name" value="GAF_PdtaS"/>
    <property type="match status" value="1"/>
</dbReference>
<feature type="domain" description="Histidine kinase" evidence="9">
    <location>
        <begin position="280"/>
        <end position="474"/>
    </location>
</feature>
<dbReference type="InterPro" id="IPR011495">
    <property type="entry name" value="Sig_transdc_His_kin_sub2_dim/P"/>
</dbReference>
<keyword evidence="3" id="KW-0597">Phosphoprotein</keyword>
<dbReference type="InterPro" id="IPR022066">
    <property type="entry name" value="PdtaS_GAF"/>
</dbReference>
<dbReference type="SUPFAM" id="SSF55785">
    <property type="entry name" value="PYP-like sensor domain (PAS domain)"/>
    <property type="match status" value="1"/>
</dbReference>
<dbReference type="InterPro" id="IPR035965">
    <property type="entry name" value="PAS-like_dom_sf"/>
</dbReference>
<keyword evidence="6 10" id="KW-0418">Kinase</keyword>
<evidence type="ECO:0000313" key="11">
    <source>
        <dbReference type="Proteomes" id="UP000309673"/>
    </source>
</evidence>
<dbReference type="GO" id="GO:0000160">
    <property type="term" value="P:phosphorelay signal transduction system"/>
    <property type="evidence" value="ECO:0007669"/>
    <property type="project" value="UniProtKB-KW"/>
</dbReference>
<evidence type="ECO:0000313" key="10">
    <source>
        <dbReference type="EMBL" id="TJY43960.1"/>
    </source>
</evidence>
<evidence type="ECO:0000256" key="4">
    <source>
        <dbReference type="ARBA" id="ARBA00022679"/>
    </source>
</evidence>
<keyword evidence="8" id="KW-0902">Two-component regulatory system</keyword>
<dbReference type="PANTHER" id="PTHR41523">
    <property type="entry name" value="TWO-COMPONENT SYSTEM SENSOR PROTEIN"/>
    <property type="match status" value="1"/>
</dbReference>
<dbReference type="PROSITE" id="PS50109">
    <property type="entry name" value="HIS_KIN"/>
    <property type="match status" value="1"/>
</dbReference>
<comment type="caution">
    <text evidence="10">The sequence shown here is derived from an EMBL/GenBank/DDBJ whole genome shotgun (WGS) entry which is preliminary data.</text>
</comment>
<evidence type="ECO:0000256" key="6">
    <source>
        <dbReference type="ARBA" id="ARBA00022777"/>
    </source>
</evidence>
<dbReference type="EMBL" id="SUPK01000001">
    <property type="protein sequence ID" value="TJY43960.1"/>
    <property type="molecule type" value="Genomic_DNA"/>
</dbReference>
<dbReference type="SMART" id="SM00387">
    <property type="entry name" value="HATPase_c"/>
    <property type="match status" value="1"/>
</dbReference>
<evidence type="ECO:0000256" key="2">
    <source>
        <dbReference type="ARBA" id="ARBA00012438"/>
    </source>
</evidence>
<dbReference type="OrthoDB" id="9767435at2"/>
<dbReference type="AlphaFoldDB" id="A0A4U0FGG6"/>
<dbReference type="Pfam" id="PF02518">
    <property type="entry name" value="HATPase_c"/>
    <property type="match status" value="1"/>
</dbReference>